<gene>
    <name evidence="2" type="ORF">DEO72_LG6g1254</name>
</gene>
<dbReference type="AlphaFoldDB" id="A0A4D6M7J8"/>
<dbReference type="Proteomes" id="UP000501690">
    <property type="component" value="Linkage Group LG6"/>
</dbReference>
<proteinExistence type="predicted"/>
<feature type="region of interest" description="Disordered" evidence="1">
    <location>
        <begin position="20"/>
        <end position="70"/>
    </location>
</feature>
<feature type="compositionally biased region" description="Basic residues" evidence="1">
    <location>
        <begin position="49"/>
        <end position="69"/>
    </location>
</feature>
<keyword evidence="3" id="KW-1185">Reference proteome</keyword>
<name>A0A4D6M7J8_VIGUN</name>
<organism evidence="2 3">
    <name type="scientific">Vigna unguiculata</name>
    <name type="common">Cowpea</name>
    <dbReference type="NCBI Taxonomy" id="3917"/>
    <lineage>
        <taxon>Eukaryota</taxon>
        <taxon>Viridiplantae</taxon>
        <taxon>Streptophyta</taxon>
        <taxon>Embryophyta</taxon>
        <taxon>Tracheophyta</taxon>
        <taxon>Spermatophyta</taxon>
        <taxon>Magnoliopsida</taxon>
        <taxon>eudicotyledons</taxon>
        <taxon>Gunneridae</taxon>
        <taxon>Pentapetalae</taxon>
        <taxon>rosids</taxon>
        <taxon>fabids</taxon>
        <taxon>Fabales</taxon>
        <taxon>Fabaceae</taxon>
        <taxon>Papilionoideae</taxon>
        <taxon>50 kb inversion clade</taxon>
        <taxon>NPAAA clade</taxon>
        <taxon>indigoferoid/millettioid clade</taxon>
        <taxon>Phaseoleae</taxon>
        <taxon>Vigna</taxon>
    </lineage>
</organism>
<evidence type="ECO:0000256" key="1">
    <source>
        <dbReference type="SAM" id="MobiDB-lite"/>
    </source>
</evidence>
<evidence type="ECO:0000313" key="3">
    <source>
        <dbReference type="Proteomes" id="UP000501690"/>
    </source>
</evidence>
<feature type="compositionally biased region" description="Basic and acidic residues" evidence="1">
    <location>
        <begin position="25"/>
        <end position="36"/>
    </location>
</feature>
<protein>
    <submittedName>
        <fullName evidence="2">Uncharacterized protein</fullName>
    </submittedName>
</protein>
<evidence type="ECO:0000313" key="2">
    <source>
        <dbReference type="EMBL" id="QCD96548.1"/>
    </source>
</evidence>
<sequence>MAAAAANLAGHRTIITTLLPPSRNLLREREQPESRPHHLQQQREPPRARITHHRRRSNQIQIHHQHHRNSSFTLETAPQHHHCTCNVHPATPSPSATMEACFPTTIAH</sequence>
<reference evidence="2 3" key="1">
    <citation type="submission" date="2019-04" db="EMBL/GenBank/DDBJ databases">
        <title>An improved genome assembly and genetic linkage map for asparagus bean, Vigna unguiculata ssp. sesquipedialis.</title>
        <authorList>
            <person name="Xia Q."/>
            <person name="Zhang R."/>
            <person name="Dong Y."/>
        </authorList>
    </citation>
    <scope>NUCLEOTIDE SEQUENCE [LARGE SCALE GENOMIC DNA]</scope>
    <source>
        <tissue evidence="2">Leaf</tissue>
    </source>
</reference>
<dbReference type="EMBL" id="CP039350">
    <property type="protein sequence ID" value="QCD96548.1"/>
    <property type="molecule type" value="Genomic_DNA"/>
</dbReference>
<accession>A0A4D6M7J8</accession>